<protein>
    <submittedName>
        <fullName evidence="2">Uncharacterized protein</fullName>
    </submittedName>
</protein>
<feature type="region of interest" description="Disordered" evidence="1">
    <location>
        <begin position="99"/>
        <end position="118"/>
    </location>
</feature>
<organism evidence="2 3">
    <name type="scientific">Tanacetum coccineum</name>
    <dbReference type="NCBI Taxonomy" id="301880"/>
    <lineage>
        <taxon>Eukaryota</taxon>
        <taxon>Viridiplantae</taxon>
        <taxon>Streptophyta</taxon>
        <taxon>Embryophyta</taxon>
        <taxon>Tracheophyta</taxon>
        <taxon>Spermatophyta</taxon>
        <taxon>Magnoliopsida</taxon>
        <taxon>eudicotyledons</taxon>
        <taxon>Gunneridae</taxon>
        <taxon>Pentapetalae</taxon>
        <taxon>asterids</taxon>
        <taxon>campanulids</taxon>
        <taxon>Asterales</taxon>
        <taxon>Asteraceae</taxon>
        <taxon>Asteroideae</taxon>
        <taxon>Anthemideae</taxon>
        <taxon>Anthemidinae</taxon>
        <taxon>Tanacetum</taxon>
    </lineage>
</organism>
<dbReference type="Proteomes" id="UP001151760">
    <property type="component" value="Unassembled WGS sequence"/>
</dbReference>
<evidence type="ECO:0000256" key="1">
    <source>
        <dbReference type="SAM" id="MobiDB-lite"/>
    </source>
</evidence>
<accession>A0ABQ5HEI9</accession>
<name>A0ABQ5HEI9_9ASTR</name>
<evidence type="ECO:0000313" key="2">
    <source>
        <dbReference type="EMBL" id="GJT85826.1"/>
    </source>
</evidence>
<feature type="compositionally biased region" description="Acidic residues" evidence="1">
    <location>
        <begin position="104"/>
        <end position="118"/>
    </location>
</feature>
<gene>
    <name evidence="2" type="ORF">Tco_1067543</name>
</gene>
<keyword evidence="3" id="KW-1185">Reference proteome</keyword>
<sequence length="153" mass="17192">MLNPNRFIKIRTNNGVDLIYNAKVFGRPVSDEVGIWLSYWPIGNSLHDGDEVNVDIVVTKGLEIKECGASLVYADEEDENNSFDDSNESFVDANDFFENKSDSFEDNSSFEDSSSFEDNNEHDDILGVDISEFRLSTGNKLSVAAGLFMFHEE</sequence>
<reference evidence="2" key="2">
    <citation type="submission" date="2022-01" db="EMBL/GenBank/DDBJ databases">
        <authorList>
            <person name="Yamashiro T."/>
            <person name="Shiraishi A."/>
            <person name="Satake H."/>
            <person name="Nakayama K."/>
        </authorList>
    </citation>
    <scope>NUCLEOTIDE SEQUENCE</scope>
</reference>
<reference evidence="2" key="1">
    <citation type="journal article" date="2022" name="Int. J. Mol. Sci.">
        <title>Draft Genome of Tanacetum Coccineum: Genomic Comparison of Closely Related Tanacetum-Family Plants.</title>
        <authorList>
            <person name="Yamashiro T."/>
            <person name="Shiraishi A."/>
            <person name="Nakayama K."/>
            <person name="Satake H."/>
        </authorList>
    </citation>
    <scope>NUCLEOTIDE SEQUENCE</scope>
</reference>
<proteinExistence type="predicted"/>
<evidence type="ECO:0000313" key="3">
    <source>
        <dbReference type="Proteomes" id="UP001151760"/>
    </source>
</evidence>
<comment type="caution">
    <text evidence="2">The sequence shown here is derived from an EMBL/GenBank/DDBJ whole genome shotgun (WGS) entry which is preliminary data.</text>
</comment>
<dbReference type="EMBL" id="BQNB010019486">
    <property type="protein sequence ID" value="GJT85826.1"/>
    <property type="molecule type" value="Genomic_DNA"/>
</dbReference>